<dbReference type="AlphaFoldDB" id="A0A517Z2U8"/>
<gene>
    <name evidence="2" type="ORF">Mal4_10660</name>
</gene>
<accession>A0A517Z2U8</accession>
<evidence type="ECO:0000256" key="1">
    <source>
        <dbReference type="SAM" id="MobiDB-lite"/>
    </source>
</evidence>
<organism evidence="2 3">
    <name type="scientific">Maioricimonas rarisocia</name>
    <dbReference type="NCBI Taxonomy" id="2528026"/>
    <lineage>
        <taxon>Bacteria</taxon>
        <taxon>Pseudomonadati</taxon>
        <taxon>Planctomycetota</taxon>
        <taxon>Planctomycetia</taxon>
        <taxon>Planctomycetales</taxon>
        <taxon>Planctomycetaceae</taxon>
        <taxon>Maioricimonas</taxon>
    </lineage>
</organism>
<dbReference type="Proteomes" id="UP000320496">
    <property type="component" value="Chromosome"/>
</dbReference>
<proteinExistence type="predicted"/>
<reference evidence="2 3" key="1">
    <citation type="submission" date="2019-02" db="EMBL/GenBank/DDBJ databases">
        <title>Deep-cultivation of Planctomycetes and their phenomic and genomic characterization uncovers novel biology.</title>
        <authorList>
            <person name="Wiegand S."/>
            <person name="Jogler M."/>
            <person name="Boedeker C."/>
            <person name="Pinto D."/>
            <person name="Vollmers J."/>
            <person name="Rivas-Marin E."/>
            <person name="Kohn T."/>
            <person name="Peeters S.H."/>
            <person name="Heuer A."/>
            <person name="Rast P."/>
            <person name="Oberbeckmann S."/>
            <person name="Bunk B."/>
            <person name="Jeske O."/>
            <person name="Meyerdierks A."/>
            <person name="Storesund J.E."/>
            <person name="Kallscheuer N."/>
            <person name="Luecker S."/>
            <person name="Lage O.M."/>
            <person name="Pohl T."/>
            <person name="Merkel B.J."/>
            <person name="Hornburger P."/>
            <person name="Mueller R.-W."/>
            <person name="Bruemmer F."/>
            <person name="Labrenz M."/>
            <person name="Spormann A.M."/>
            <person name="Op den Camp H."/>
            <person name="Overmann J."/>
            <person name="Amann R."/>
            <person name="Jetten M.S.M."/>
            <person name="Mascher T."/>
            <person name="Medema M.H."/>
            <person name="Devos D.P."/>
            <person name="Kaster A.-K."/>
            <person name="Ovreas L."/>
            <person name="Rohde M."/>
            <person name="Galperin M.Y."/>
            <person name="Jogler C."/>
        </authorList>
    </citation>
    <scope>NUCLEOTIDE SEQUENCE [LARGE SCALE GENOMIC DNA]</scope>
    <source>
        <strain evidence="2 3">Mal4</strain>
    </source>
</reference>
<dbReference type="EMBL" id="CP036275">
    <property type="protein sequence ID" value="QDU36768.1"/>
    <property type="molecule type" value="Genomic_DNA"/>
</dbReference>
<keyword evidence="3" id="KW-1185">Reference proteome</keyword>
<protein>
    <submittedName>
        <fullName evidence="2">Uncharacterized protein</fullName>
    </submittedName>
</protein>
<feature type="region of interest" description="Disordered" evidence="1">
    <location>
        <begin position="1"/>
        <end position="35"/>
    </location>
</feature>
<dbReference type="KEGG" id="mri:Mal4_10660"/>
<feature type="compositionally biased region" description="Basic and acidic residues" evidence="1">
    <location>
        <begin position="1"/>
        <end position="33"/>
    </location>
</feature>
<evidence type="ECO:0000313" key="3">
    <source>
        <dbReference type="Proteomes" id="UP000320496"/>
    </source>
</evidence>
<name>A0A517Z2U8_9PLAN</name>
<evidence type="ECO:0000313" key="2">
    <source>
        <dbReference type="EMBL" id="QDU36768.1"/>
    </source>
</evidence>
<sequence>MHGRTEPDRDIRPQDDRSPRRSQRQRGDCDVRYRGWSFGSSPPKLAERAHKLAVVRSFQTGDGRHDIKPIVSRFSDDANISTYYARIAGANRSDTGMPTTAALYPRAVADDAMPAFKNFGDFESTGSLGSAFRRSHPAAAANFGRT</sequence>